<dbReference type="PIRSF" id="PIRSF005303">
    <property type="entry name" value="Thiam_monoph_kin"/>
    <property type="match status" value="1"/>
</dbReference>
<dbReference type="GO" id="GO:0005524">
    <property type="term" value="F:ATP binding"/>
    <property type="evidence" value="ECO:0007669"/>
    <property type="project" value="UniProtKB-UniRule"/>
</dbReference>
<keyword evidence="5" id="KW-1185">Reference proteome</keyword>
<dbReference type="Gene3D" id="3.30.1330.10">
    <property type="entry name" value="PurM-like, N-terminal domain"/>
    <property type="match status" value="1"/>
</dbReference>
<dbReference type="GO" id="GO:0009228">
    <property type="term" value="P:thiamine biosynthetic process"/>
    <property type="evidence" value="ECO:0007669"/>
    <property type="project" value="UniProtKB-KW"/>
</dbReference>
<name>A0A1I3ZWR4_HALDA</name>
<dbReference type="EMBL" id="FOSB01000015">
    <property type="protein sequence ID" value="SFK47989.1"/>
    <property type="molecule type" value="Genomic_DNA"/>
</dbReference>
<feature type="binding site" evidence="1">
    <location>
        <position position="211"/>
    </location>
    <ligand>
        <name>Mg(2+)</name>
        <dbReference type="ChEBI" id="CHEBI:18420"/>
        <label>3</label>
    </ligand>
</feature>
<dbReference type="GO" id="GO:0000287">
    <property type="term" value="F:magnesium ion binding"/>
    <property type="evidence" value="ECO:0007669"/>
    <property type="project" value="UniProtKB-UniRule"/>
</dbReference>
<comment type="catalytic activity">
    <reaction evidence="1">
        <text>thiamine phosphate + ATP = thiamine diphosphate + ADP</text>
        <dbReference type="Rhea" id="RHEA:15913"/>
        <dbReference type="ChEBI" id="CHEBI:30616"/>
        <dbReference type="ChEBI" id="CHEBI:37575"/>
        <dbReference type="ChEBI" id="CHEBI:58937"/>
        <dbReference type="ChEBI" id="CHEBI:456216"/>
        <dbReference type="EC" id="2.7.4.16"/>
    </reaction>
</comment>
<feature type="binding site" evidence="1">
    <location>
        <position position="72"/>
    </location>
    <ligand>
        <name>Mg(2+)</name>
        <dbReference type="ChEBI" id="CHEBI:18420"/>
        <label>4</label>
    </ligand>
</feature>
<feature type="binding site" evidence="1">
    <location>
        <position position="213"/>
    </location>
    <ligand>
        <name>ATP</name>
        <dbReference type="ChEBI" id="CHEBI:30616"/>
    </ligand>
</feature>
<sequence>MDEFSFIKSIKPGFYRQSSLIKGINDDAAVIRPTGEDIVTAVDTMVEGVHFSKETMQPYHVGHRVLAANISDLAAMGSTPAFFMVSLTIPSSWNQEELEELYEGMKQLAHLYKMDLIGGDTVSGSELSVTVTVIGTVPKGKARYRSAAKPDDVLFVTGTLGDARAGLEWLLNGEPKVDEDVAYLVKRHRTPSPRVEFAQSLVSLSRLTLNDVSDGIANEANEIAEASDVDLLIDAGKLPFSKAVFRKHPERFEEWMFSGGEDFELLGTVSEEDWPLVEKAARNIGLPVTRIGEVAIKREVSPKVWIRRDEHMEVLGPSGYTHLKEKGE</sequence>
<feature type="binding site" evidence="1">
    <location>
        <position position="50"/>
    </location>
    <ligand>
        <name>substrate</name>
    </ligand>
</feature>
<organism evidence="4 5">
    <name type="scientific">Halobacillus dabanensis</name>
    <dbReference type="NCBI Taxonomy" id="240302"/>
    <lineage>
        <taxon>Bacteria</taxon>
        <taxon>Bacillati</taxon>
        <taxon>Bacillota</taxon>
        <taxon>Bacilli</taxon>
        <taxon>Bacillales</taxon>
        <taxon>Bacillaceae</taxon>
        <taxon>Halobacillus</taxon>
    </lineage>
</organism>
<dbReference type="InterPro" id="IPR006283">
    <property type="entry name" value="ThiL-like"/>
</dbReference>
<dbReference type="UniPathway" id="UPA00060">
    <property type="reaction ID" value="UER00142"/>
</dbReference>
<keyword evidence="1" id="KW-0460">Magnesium</keyword>
<dbReference type="CDD" id="cd02194">
    <property type="entry name" value="ThiL"/>
    <property type="match status" value="1"/>
</dbReference>
<feature type="binding site" evidence="1">
    <location>
        <position position="145"/>
    </location>
    <ligand>
        <name>ATP</name>
        <dbReference type="ChEBI" id="CHEBI:30616"/>
    </ligand>
</feature>
<dbReference type="InterPro" id="IPR036921">
    <property type="entry name" value="PurM-like_N_sf"/>
</dbReference>
<feature type="binding site" evidence="1">
    <location>
        <position position="27"/>
    </location>
    <ligand>
        <name>Mg(2+)</name>
        <dbReference type="ChEBI" id="CHEBI:18420"/>
        <label>3</label>
    </ligand>
</feature>
<feature type="binding site" evidence="1">
    <location>
        <position position="261"/>
    </location>
    <ligand>
        <name>substrate</name>
    </ligand>
</feature>
<feature type="binding site" evidence="1">
    <location>
        <position position="214"/>
    </location>
    <ligand>
        <name>Mg(2+)</name>
        <dbReference type="ChEBI" id="CHEBI:18420"/>
        <label>5</label>
    </ligand>
</feature>
<feature type="binding site" evidence="1">
    <location>
        <position position="27"/>
    </location>
    <ligand>
        <name>Mg(2+)</name>
        <dbReference type="ChEBI" id="CHEBI:18420"/>
        <label>4</label>
    </ligand>
</feature>
<feature type="binding site" evidence="1">
    <location>
        <position position="72"/>
    </location>
    <ligand>
        <name>Mg(2+)</name>
        <dbReference type="ChEBI" id="CHEBI:18420"/>
        <label>3</label>
    </ligand>
</feature>
<feature type="binding site" evidence="1">
    <location>
        <position position="43"/>
    </location>
    <ligand>
        <name>Mg(2+)</name>
        <dbReference type="ChEBI" id="CHEBI:18420"/>
        <label>1</label>
    </ligand>
</feature>
<comment type="function">
    <text evidence="1">Catalyzes the ATP-dependent phosphorylation of thiamine-monophosphate (TMP) to form thiamine-pyrophosphate (TPP), the active form of vitamin B1.</text>
</comment>
<feature type="binding site" evidence="1">
    <location>
        <begin position="119"/>
        <end position="120"/>
    </location>
    <ligand>
        <name>ATP</name>
        <dbReference type="ChEBI" id="CHEBI:30616"/>
    </ligand>
</feature>
<keyword evidence="1" id="KW-0547">Nucleotide-binding</keyword>
<dbReference type="RefSeq" id="WP_075038077.1">
    <property type="nucleotide sequence ID" value="NZ_FOSB01000015.1"/>
</dbReference>
<dbReference type="Proteomes" id="UP000183557">
    <property type="component" value="Unassembled WGS sequence"/>
</dbReference>
<gene>
    <name evidence="1" type="primary">thiL</name>
    <name evidence="4" type="ORF">SAMN04487936_1155</name>
</gene>
<dbReference type="GO" id="GO:0009229">
    <property type="term" value="P:thiamine diphosphate biosynthetic process"/>
    <property type="evidence" value="ECO:0007669"/>
    <property type="project" value="UniProtKB-UniRule"/>
</dbReference>
<feature type="binding site" evidence="1">
    <location>
        <position position="320"/>
    </location>
    <ligand>
        <name>substrate</name>
    </ligand>
</feature>
<evidence type="ECO:0000259" key="2">
    <source>
        <dbReference type="Pfam" id="PF00586"/>
    </source>
</evidence>
<dbReference type="Gene3D" id="3.90.650.10">
    <property type="entry name" value="PurM-like C-terminal domain"/>
    <property type="match status" value="1"/>
</dbReference>
<reference evidence="5" key="1">
    <citation type="submission" date="2016-10" db="EMBL/GenBank/DDBJ databases">
        <authorList>
            <person name="Varghese N."/>
            <person name="Submissions S."/>
        </authorList>
    </citation>
    <scope>NUCLEOTIDE SEQUENCE [LARGE SCALE GENOMIC DNA]</scope>
    <source>
        <strain evidence="5">CGMCC 1.3704</strain>
    </source>
</reference>
<dbReference type="InterPro" id="IPR010918">
    <property type="entry name" value="PurM-like_C_dom"/>
</dbReference>
<dbReference type="SUPFAM" id="SSF55326">
    <property type="entry name" value="PurM N-terminal domain-like"/>
    <property type="match status" value="1"/>
</dbReference>
<dbReference type="AlphaFoldDB" id="A0A1I3ZWR4"/>
<dbReference type="GO" id="GO:0009030">
    <property type="term" value="F:thiamine-phosphate kinase activity"/>
    <property type="evidence" value="ECO:0007669"/>
    <property type="project" value="UniProtKB-UniRule"/>
</dbReference>
<feature type="domain" description="PurM-like N-terminal" evidence="2">
    <location>
        <begin position="26"/>
        <end position="137"/>
    </location>
</feature>
<comment type="caution">
    <text evidence="1">Lacks conserved residue(s) required for the propagation of feature annotation.</text>
</comment>
<comment type="similarity">
    <text evidence="1">Belongs to the thiamine-monophosphate kinase family.</text>
</comment>
<comment type="pathway">
    <text evidence="1">Cofactor biosynthesis; thiamine diphosphate biosynthesis; thiamine diphosphate from thiamine phosphate: step 1/1.</text>
</comment>
<dbReference type="NCBIfam" id="TIGR01379">
    <property type="entry name" value="thiL"/>
    <property type="match status" value="1"/>
</dbReference>
<feature type="binding site" evidence="1">
    <location>
        <position position="72"/>
    </location>
    <ligand>
        <name>Mg(2+)</name>
        <dbReference type="ChEBI" id="CHEBI:18420"/>
        <label>2</label>
    </ligand>
</feature>
<feature type="binding site" evidence="1">
    <location>
        <position position="120"/>
    </location>
    <ligand>
        <name>Mg(2+)</name>
        <dbReference type="ChEBI" id="CHEBI:18420"/>
        <label>1</label>
    </ligand>
</feature>
<feature type="domain" description="PurM-like C-terminal" evidence="3">
    <location>
        <begin position="149"/>
        <end position="297"/>
    </location>
</feature>
<dbReference type="SUPFAM" id="SSF56042">
    <property type="entry name" value="PurM C-terminal domain-like"/>
    <property type="match status" value="1"/>
</dbReference>
<dbReference type="OrthoDB" id="9802811at2"/>
<protein>
    <recommendedName>
        <fullName evidence="1">Thiamine-monophosphate kinase</fullName>
        <shortName evidence="1">TMP kinase</shortName>
        <shortName evidence="1">Thiamine-phosphate kinase</shortName>
        <ecNumber evidence="1">2.7.4.16</ecNumber>
    </recommendedName>
</protein>
<evidence type="ECO:0000313" key="4">
    <source>
        <dbReference type="EMBL" id="SFK47989.1"/>
    </source>
</evidence>
<proteinExistence type="inferred from homology"/>
<dbReference type="Pfam" id="PF00586">
    <property type="entry name" value="AIRS"/>
    <property type="match status" value="1"/>
</dbReference>
<keyword evidence="1" id="KW-0784">Thiamine biosynthesis</keyword>
<feature type="binding site" evidence="1">
    <location>
        <position position="102"/>
    </location>
    <ligand>
        <name>ATP</name>
        <dbReference type="ChEBI" id="CHEBI:30616"/>
    </ligand>
</feature>
<feature type="binding site" evidence="1">
    <location>
        <position position="43"/>
    </location>
    <ligand>
        <name>Mg(2+)</name>
        <dbReference type="ChEBI" id="CHEBI:18420"/>
        <label>2</label>
    </ligand>
</feature>
<evidence type="ECO:0000313" key="5">
    <source>
        <dbReference type="Proteomes" id="UP000183557"/>
    </source>
</evidence>
<dbReference type="EC" id="2.7.4.16" evidence="1"/>
<dbReference type="PANTHER" id="PTHR30270">
    <property type="entry name" value="THIAMINE-MONOPHOSPHATE KINASE"/>
    <property type="match status" value="1"/>
</dbReference>
<dbReference type="InterPro" id="IPR016188">
    <property type="entry name" value="PurM-like_N"/>
</dbReference>
<keyword evidence="1" id="KW-0479">Metal-binding</keyword>
<dbReference type="PANTHER" id="PTHR30270:SF0">
    <property type="entry name" value="THIAMINE-MONOPHOSPHATE KINASE"/>
    <property type="match status" value="1"/>
</dbReference>
<keyword evidence="1 4" id="KW-0418">Kinase</keyword>
<keyword evidence="1" id="KW-0067">ATP-binding</keyword>
<dbReference type="InterPro" id="IPR036676">
    <property type="entry name" value="PurM-like_C_sf"/>
</dbReference>
<accession>A0A1I3ZWR4</accession>
<dbReference type="Pfam" id="PF02769">
    <property type="entry name" value="AIRS_C"/>
    <property type="match status" value="1"/>
</dbReference>
<evidence type="ECO:0000259" key="3">
    <source>
        <dbReference type="Pfam" id="PF02769"/>
    </source>
</evidence>
<keyword evidence="1" id="KW-0808">Transferase</keyword>
<comment type="miscellaneous">
    <text evidence="1">Reaction mechanism of ThiL seems to utilize a direct, inline transfer of the gamma-phosphate of ATP to TMP rather than a phosphorylated enzyme intermediate.</text>
</comment>
<evidence type="ECO:0000256" key="1">
    <source>
        <dbReference type="HAMAP-Rule" id="MF_02128"/>
    </source>
</evidence>
<dbReference type="HAMAP" id="MF_02128">
    <property type="entry name" value="TMP_kinase"/>
    <property type="match status" value="1"/>
</dbReference>